<organism evidence="5 6">
    <name type="scientific">Microbacterium deminutum</name>
    <dbReference type="NCBI Taxonomy" id="344164"/>
    <lineage>
        <taxon>Bacteria</taxon>
        <taxon>Bacillati</taxon>
        <taxon>Actinomycetota</taxon>
        <taxon>Actinomycetes</taxon>
        <taxon>Micrococcales</taxon>
        <taxon>Microbacteriaceae</taxon>
        <taxon>Microbacterium</taxon>
    </lineage>
</organism>
<dbReference type="PANTHER" id="PTHR43976:SF16">
    <property type="entry name" value="SHORT-CHAIN DEHYDROGENASE_REDUCTASE FAMILY PROTEIN"/>
    <property type="match status" value="1"/>
</dbReference>
<evidence type="ECO:0000259" key="4">
    <source>
        <dbReference type="SMART" id="SM00822"/>
    </source>
</evidence>
<keyword evidence="6" id="KW-1185">Reference proteome</keyword>
<proteinExistence type="inferred from homology"/>
<evidence type="ECO:0000313" key="6">
    <source>
        <dbReference type="Proteomes" id="UP001499933"/>
    </source>
</evidence>
<dbReference type="Gene3D" id="3.40.50.720">
    <property type="entry name" value="NAD(P)-binding Rossmann-like Domain"/>
    <property type="match status" value="1"/>
</dbReference>
<accession>A0ABP5CGD0</accession>
<dbReference type="SMART" id="SM00822">
    <property type="entry name" value="PKS_KR"/>
    <property type="match status" value="1"/>
</dbReference>
<reference evidence="6" key="1">
    <citation type="journal article" date="2019" name="Int. J. Syst. Evol. Microbiol.">
        <title>The Global Catalogue of Microorganisms (GCM) 10K type strain sequencing project: providing services to taxonomists for standard genome sequencing and annotation.</title>
        <authorList>
            <consortium name="The Broad Institute Genomics Platform"/>
            <consortium name="The Broad Institute Genome Sequencing Center for Infectious Disease"/>
            <person name="Wu L."/>
            <person name="Ma J."/>
        </authorList>
    </citation>
    <scope>NUCLEOTIDE SEQUENCE [LARGE SCALE GENOMIC DNA]</scope>
    <source>
        <strain evidence="6">JCM 14901</strain>
    </source>
</reference>
<evidence type="ECO:0000256" key="2">
    <source>
        <dbReference type="ARBA" id="ARBA00023002"/>
    </source>
</evidence>
<dbReference type="PRINTS" id="PR00080">
    <property type="entry name" value="SDRFAMILY"/>
</dbReference>
<dbReference type="InterPro" id="IPR051911">
    <property type="entry name" value="SDR_oxidoreductase"/>
</dbReference>
<dbReference type="InterPro" id="IPR002347">
    <property type="entry name" value="SDR_fam"/>
</dbReference>
<comment type="caution">
    <text evidence="5">The sequence shown here is derived from an EMBL/GenBank/DDBJ whole genome shotgun (WGS) entry which is preliminary data.</text>
</comment>
<evidence type="ECO:0000256" key="1">
    <source>
        <dbReference type="ARBA" id="ARBA00006484"/>
    </source>
</evidence>
<dbReference type="PRINTS" id="PR00081">
    <property type="entry name" value="GDHRDH"/>
</dbReference>
<feature type="domain" description="Ketoreductase" evidence="4">
    <location>
        <begin position="5"/>
        <end position="180"/>
    </location>
</feature>
<dbReference type="InterPro" id="IPR020904">
    <property type="entry name" value="Sc_DH/Rdtase_CS"/>
</dbReference>
<evidence type="ECO:0000313" key="5">
    <source>
        <dbReference type="EMBL" id="GAA1963595.1"/>
    </source>
</evidence>
<dbReference type="SUPFAM" id="SSF51735">
    <property type="entry name" value="NAD(P)-binding Rossmann-fold domains"/>
    <property type="match status" value="1"/>
</dbReference>
<dbReference type="EMBL" id="BAAAOG010000006">
    <property type="protein sequence ID" value="GAA1963595.1"/>
    <property type="molecule type" value="Genomic_DNA"/>
</dbReference>
<dbReference type="InterPro" id="IPR036291">
    <property type="entry name" value="NAD(P)-bd_dom_sf"/>
</dbReference>
<dbReference type="PROSITE" id="PS00061">
    <property type="entry name" value="ADH_SHORT"/>
    <property type="match status" value="1"/>
</dbReference>
<protein>
    <submittedName>
        <fullName evidence="5">Oxidoreductase</fullName>
    </submittedName>
</protein>
<evidence type="ECO:0000256" key="3">
    <source>
        <dbReference type="RuleBase" id="RU000363"/>
    </source>
</evidence>
<sequence>MTDSKVWLITGAGRGMGVDVAQAALAAGNRVVATARDAANVTAAIGEHDDLLAVSLDITDTDSIDAAAKAAIDRFGRIDVLVNNAGNFQAGYFEEMSPEQFRAQMETNFFGPLNVTRAVLPVMRRQRSGHIVTITSTAGIVSGGFGSAYGASKFALEGWMESLREEVAQFGIRVTAVEPGFFRTELLVEGSSTLWPALSIDDYADTAATIDGWKSMNGKQSGDPAKLAASLVKVVELAEAPARWVAGADAVQAVKHKGQTLIDQANAHLDLSTALDHDDDADVD</sequence>
<dbReference type="RefSeq" id="WP_344095659.1">
    <property type="nucleotide sequence ID" value="NZ_BAAAOG010000006.1"/>
</dbReference>
<dbReference type="InterPro" id="IPR057326">
    <property type="entry name" value="KR_dom"/>
</dbReference>
<dbReference type="PANTHER" id="PTHR43976">
    <property type="entry name" value="SHORT CHAIN DEHYDROGENASE"/>
    <property type="match status" value="1"/>
</dbReference>
<name>A0ABP5CGD0_9MICO</name>
<dbReference type="Proteomes" id="UP001499933">
    <property type="component" value="Unassembled WGS sequence"/>
</dbReference>
<gene>
    <name evidence="5" type="ORF">GCM10009776_27870</name>
</gene>
<comment type="similarity">
    <text evidence="1 3">Belongs to the short-chain dehydrogenases/reductases (SDR) family.</text>
</comment>
<dbReference type="CDD" id="cd05374">
    <property type="entry name" value="17beta-HSD-like_SDR_c"/>
    <property type="match status" value="1"/>
</dbReference>
<dbReference type="Pfam" id="PF00106">
    <property type="entry name" value="adh_short"/>
    <property type="match status" value="1"/>
</dbReference>
<keyword evidence="2" id="KW-0560">Oxidoreductase</keyword>